<feature type="coiled-coil region" evidence="1">
    <location>
        <begin position="97"/>
        <end position="124"/>
    </location>
</feature>
<name>A0A819BDJ9_9BILA</name>
<dbReference type="Proteomes" id="UP000663865">
    <property type="component" value="Unassembled WGS sequence"/>
</dbReference>
<feature type="compositionally biased region" description="Basic and acidic residues" evidence="2">
    <location>
        <begin position="64"/>
        <end position="81"/>
    </location>
</feature>
<protein>
    <submittedName>
        <fullName evidence="3">Uncharacterized protein</fullName>
    </submittedName>
</protein>
<comment type="caution">
    <text evidence="3">The sequence shown here is derived from an EMBL/GenBank/DDBJ whole genome shotgun (WGS) entry which is preliminary data.</text>
</comment>
<feature type="region of interest" description="Disordered" evidence="2">
    <location>
        <begin position="52"/>
        <end position="81"/>
    </location>
</feature>
<accession>A0A819BDJ9</accession>
<feature type="compositionally biased region" description="Polar residues" evidence="2">
    <location>
        <begin position="52"/>
        <end position="63"/>
    </location>
</feature>
<dbReference type="EMBL" id="CAJNYV010006076">
    <property type="protein sequence ID" value="CAF3800328.1"/>
    <property type="molecule type" value="Genomic_DNA"/>
</dbReference>
<dbReference type="AlphaFoldDB" id="A0A819BDJ9"/>
<evidence type="ECO:0000256" key="2">
    <source>
        <dbReference type="SAM" id="MobiDB-lite"/>
    </source>
</evidence>
<evidence type="ECO:0000256" key="1">
    <source>
        <dbReference type="SAM" id="Coils"/>
    </source>
</evidence>
<gene>
    <name evidence="3" type="ORF">KIK155_LOCUS32396</name>
</gene>
<sequence length="137" mass="16870">MLHERNRRMRFFHLLGQLLLPLLLNIFTVTITFDQRNENRIQRVEDRRLAEQQRQQDLNISRQQRVEDRELANDQREQDLNISCEQRDTDKWIAEQQRQHDRQLAAEKREVDDLNAAIQRNMTRDQRMHEINIEQER</sequence>
<organism evidence="3 4">
    <name type="scientific">Rotaria socialis</name>
    <dbReference type="NCBI Taxonomy" id="392032"/>
    <lineage>
        <taxon>Eukaryota</taxon>
        <taxon>Metazoa</taxon>
        <taxon>Spiralia</taxon>
        <taxon>Gnathifera</taxon>
        <taxon>Rotifera</taxon>
        <taxon>Eurotatoria</taxon>
        <taxon>Bdelloidea</taxon>
        <taxon>Philodinida</taxon>
        <taxon>Philodinidae</taxon>
        <taxon>Rotaria</taxon>
    </lineage>
</organism>
<evidence type="ECO:0000313" key="4">
    <source>
        <dbReference type="Proteomes" id="UP000663865"/>
    </source>
</evidence>
<reference evidence="3" key="1">
    <citation type="submission" date="2021-02" db="EMBL/GenBank/DDBJ databases">
        <authorList>
            <person name="Nowell W R."/>
        </authorList>
    </citation>
    <scope>NUCLEOTIDE SEQUENCE</scope>
</reference>
<keyword evidence="1" id="KW-0175">Coiled coil</keyword>
<evidence type="ECO:0000313" key="3">
    <source>
        <dbReference type="EMBL" id="CAF3800328.1"/>
    </source>
</evidence>
<proteinExistence type="predicted"/>